<accession>A0A9E6SQ26</accession>
<dbReference type="SUPFAM" id="SSF48452">
    <property type="entry name" value="TPR-like"/>
    <property type="match status" value="1"/>
</dbReference>
<dbReference type="EMBL" id="CP060138">
    <property type="protein sequence ID" value="QQV74605.1"/>
    <property type="molecule type" value="Genomic_DNA"/>
</dbReference>
<proteinExistence type="predicted"/>
<dbReference type="InterPro" id="IPR011990">
    <property type="entry name" value="TPR-like_helical_dom_sf"/>
</dbReference>
<organism evidence="1 2">
    <name type="scientific">Rickettsia tillamookensis</name>
    <dbReference type="NCBI Taxonomy" id="2761623"/>
    <lineage>
        <taxon>Bacteria</taxon>
        <taxon>Pseudomonadati</taxon>
        <taxon>Pseudomonadota</taxon>
        <taxon>Alphaproteobacteria</taxon>
        <taxon>Rickettsiales</taxon>
        <taxon>Rickettsiaceae</taxon>
        <taxon>Rickettsieae</taxon>
        <taxon>Rickettsia</taxon>
        <taxon>spotted fever group</taxon>
    </lineage>
</organism>
<evidence type="ECO:0008006" key="3">
    <source>
        <dbReference type="Google" id="ProtNLM"/>
    </source>
</evidence>
<gene>
    <name evidence="1" type="ORF">H6P87_00140</name>
</gene>
<keyword evidence="2" id="KW-1185">Reference proteome</keyword>
<dbReference type="Gene3D" id="1.25.40.10">
    <property type="entry name" value="Tetratricopeptide repeat domain"/>
    <property type="match status" value="1"/>
</dbReference>
<name>A0A9E6SQ26_9RICK</name>
<sequence>MLINGKPVQGNITGLIKKLGELPSSFPEYISNLTPKPLNTKEQIDHNQAAFLYNEGLKLYSKGNHPVALKQLQKAEQIAIGQTDSNFLSYINTMIGRSYQQLGMFDNAIQKFQDSIENSFEAKQYYNVENSYKELVTAHQQQGTLDKFIKKQESILIKSQANNDQTKELMARLALGAAYKTQNRKENSIEQYAYAYSLQQGIVDYEAVRVEQHEVGFSDKEKIGTDNIQQCVAVILHDPLTKKTALAHVDRFTDASSLTHDVISNFPPNTKLEAYLVGGRDRSAVSIAVSDGNIRKVT</sequence>
<dbReference type="Proteomes" id="UP000595296">
    <property type="component" value="Chromosome"/>
</dbReference>
<evidence type="ECO:0000313" key="1">
    <source>
        <dbReference type="EMBL" id="QQV74605.1"/>
    </source>
</evidence>
<reference evidence="1 2" key="1">
    <citation type="journal article" date="2021" name="Int. J. Syst. Evol. Microbiol.">
        <title>Characterization of a novel transitional group Rickettsia species (Rickettsia tillamookensis sp. nov.) from the western black-legged tick, Ixodes pacificus.</title>
        <authorList>
            <person name="Gauthier D.T."/>
            <person name="Karpathy S.E."/>
            <person name="Grizzard S.L."/>
            <person name="Batra D."/>
            <person name="Rowe L.A."/>
            <person name="Paddock C.D."/>
        </authorList>
    </citation>
    <scope>NUCLEOTIDE SEQUENCE [LARGE SCALE GENOMIC DNA]</scope>
    <source>
        <strain evidence="1 2">Tillamook 23</strain>
    </source>
</reference>
<evidence type="ECO:0000313" key="2">
    <source>
        <dbReference type="Proteomes" id="UP000595296"/>
    </source>
</evidence>
<protein>
    <recommendedName>
        <fullName evidence="3">Tetratricopeptide repeat protein</fullName>
    </recommendedName>
</protein>